<evidence type="ECO:0000313" key="1">
    <source>
        <dbReference type="EMBL" id="KAK1573199.1"/>
    </source>
</evidence>
<protein>
    <submittedName>
        <fullName evidence="1">Uncharacterized protein</fullName>
    </submittedName>
</protein>
<gene>
    <name evidence="1" type="ORF">LY79DRAFT_416500</name>
</gene>
<evidence type="ECO:0000313" key="2">
    <source>
        <dbReference type="Proteomes" id="UP001230504"/>
    </source>
</evidence>
<reference evidence="1" key="1">
    <citation type="submission" date="2021-06" db="EMBL/GenBank/DDBJ databases">
        <title>Comparative genomics, transcriptomics and evolutionary studies reveal genomic signatures of adaptation to plant cell wall in hemibiotrophic fungi.</title>
        <authorList>
            <consortium name="DOE Joint Genome Institute"/>
            <person name="Baroncelli R."/>
            <person name="Diaz J.F."/>
            <person name="Benocci T."/>
            <person name="Peng M."/>
            <person name="Battaglia E."/>
            <person name="Haridas S."/>
            <person name="Andreopoulos W."/>
            <person name="Labutti K."/>
            <person name="Pangilinan J."/>
            <person name="Floch G.L."/>
            <person name="Makela M.R."/>
            <person name="Henrissat B."/>
            <person name="Grigoriev I.V."/>
            <person name="Crouch J.A."/>
            <person name="De Vries R.P."/>
            <person name="Sukno S.A."/>
            <person name="Thon M.R."/>
        </authorList>
    </citation>
    <scope>NUCLEOTIDE SEQUENCE</scope>
    <source>
        <strain evidence="1">CBS 125086</strain>
    </source>
</reference>
<dbReference type="AlphaFoldDB" id="A0AAD8PP70"/>
<keyword evidence="2" id="KW-1185">Reference proteome</keyword>
<dbReference type="GeneID" id="85437373"/>
<organism evidence="1 2">
    <name type="scientific">Colletotrichum navitas</name>
    <dbReference type="NCBI Taxonomy" id="681940"/>
    <lineage>
        <taxon>Eukaryota</taxon>
        <taxon>Fungi</taxon>
        <taxon>Dikarya</taxon>
        <taxon>Ascomycota</taxon>
        <taxon>Pezizomycotina</taxon>
        <taxon>Sordariomycetes</taxon>
        <taxon>Hypocreomycetidae</taxon>
        <taxon>Glomerellales</taxon>
        <taxon>Glomerellaceae</taxon>
        <taxon>Colletotrichum</taxon>
        <taxon>Colletotrichum graminicola species complex</taxon>
    </lineage>
</organism>
<comment type="caution">
    <text evidence="1">The sequence shown here is derived from an EMBL/GenBank/DDBJ whole genome shotgun (WGS) entry which is preliminary data.</text>
</comment>
<proteinExistence type="predicted"/>
<accession>A0AAD8PP70</accession>
<sequence>MNTKQVSQWCLISILPCNHCYYNQHAALTLLHHPMCSSGESHIQWHRLPRLTIALAAYGVCGLDLTATIVHQAVGQSSPNFQPSAAPPGGHPPSLSHTVNHAAGPTSLARSLWVVDDDCNNVLYCVHSSYSVLACLLCLPRQPNYASESLAAERSCYVCWDAWVVDAAAEQPEFRRTHTHTHSLTRTCTEYIYMHTCTNTTE</sequence>
<dbReference type="EMBL" id="JAHLJV010000097">
    <property type="protein sequence ID" value="KAK1573199.1"/>
    <property type="molecule type" value="Genomic_DNA"/>
</dbReference>
<dbReference type="Proteomes" id="UP001230504">
    <property type="component" value="Unassembled WGS sequence"/>
</dbReference>
<name>A0AAD8PP70_9PEZI</name>
<dbReference type="RefSeq" id="XP_060408856.1">
    <property type="nucleotide sequence ID" value="XM_060553133.1"/>
</dbReference>